<comment type="caution">
    <text evidence="1">The sequence shown here is derived from an EMBL/GenBank/DDBJ whole genome shotgun (WGS) entry which is preliminary data.</text>
</comment>
<reference evidence="1 2" key="1">
    <citation type="journal article" date="2024" name="Chem. Sci.">
        <title>Discovery of megapolipeptins by genome mining of a Burkholderiales bacteria collection.</title>
        <authorList>
            <person name="Paulo B.S."/>
            <person name="Recchia M.J.J."/>
            <person name="Lee S."/>
            <person name="Fergusson C.H."/>
            <person name="Romanowski S.B."/>
            <person name="Hernandez A."/>
            <person name="Krull N."/>
            <person name="Liu D.Y."/>
            <person name="Cavanagh H."/>
            <person name="Bos A."/>
            <person name="Gray C.A."/>
            <person name="Murphy B.T."/>
            <person name="Linington R.G."/>
            <person name="Eustaquio A.S."/>
        </authorList>
    </citation>
    <scope>NUCLEOTIDE SEQUENCE [LARGE SCALE GENOMIC DNA]</scope>
    <source>
        <strain evidence="1 2">RL18-126-BIB-B</strain>
    </source>
</reference>
<dbReference type="EMBL" id="JAQQDW010000001">
    <property type="protein sequence ID" value="MFM0101965.1"/>
    <property type="molecule type" value="Genomic_DNA"/>
</dbReference>
<evidence type="ECO:0000313" key="1">
    <source>
        <dbReference type="EMBL" id="MFM0101965.1"/>
    </source>
</evidence>
<dbReference type="Proteomes" id="UP001629235">
    <property type="component" value="Unassembled WGS sequence"/>
</dbReference>
<sequence>MEVRPEKIIEALACLNVTADHLLNLSQEDAVAAMLAARCIECAAALRTSLHMDGLVTIQTVGVH</sequence>
<organism evidence="1 2">
    <name type="scientific">Paraburkholderia rhynchosiae</name>
    <dbReference type="NCBI Taxonomy" id="487049"/>
    <lineage>
        <taxon>Bacteria</taxon>
        <taxon>Pseudomonadati</taxon>
        <taxon>Pseudomonadota</taxon>
        <taxon>Betaproteobacteria</taxon>
        <taxon>Burkholderiales</taxon>
        <taxon>Burkholderiaceae</taxon>
        <taxon>Paraburkholderia</taxon>
    </lineage>
</organism>
<protein>
    <submittedName>
        <fullName evidence="1">Uncharacterized protein</fullName>
    </submittedName>
</protein>
<name>A0ACC7N4J2_9BURK</name>
<evidence type="ECO:0000313" key="2">
    <source>
        <dbReference type="Proteomes" id="UP001629235"/>
    </source>
</evidence>
<proteinExistence type="predicted"/>
<gene>
    <name evidence="1" type="ORF">PQR01_00255</name>
</gene>
<keyword evidence="2" id="KW-1185">Reference proteome</keyword>
<accession>A0ACC7N4J2</accession>